<feature type="chain" id="PRO_5011693636" description="Erythromycin esterase" evidence="1">
    <location>
        <begin position="31"/>
        <end position="429"/>
    </location>
</feature>
<evidence type="ECO:0000256" key="1">
    <source>
        <dbReference type="SAM" id="SignalP"/>
    </source>
</evidence>
<evidence type="ECO:0000313" key="3">
    <source>
        <dbReference type="Proteomes" id="UP000198575"/>
    </source>
</evidence>
<reference evidence="2 3" key="1">
    <citation type="submission" date="2016-10" db="EMBL/GenBank/DDBJ databases">
        <authorList>
            <person name="de Groot N.N."/>
        </authorList>
    </citation>
    <scope>NUCLEOTIDE SEQUENCE [LARGE SCALE GENOMIC DNA]</scope>
    <source>
        <strain evidence="2 3">CGMCC 1.7659</strain>
    </source>
</reference>
<gene>
    <name evidence="2" type="ORF">SAMN05216289_11628</name>
</gene>
<keyword evidence="3" id="KW-1185">Reference proteome</keyword>
<protein>
    <recommendedName>
        <fullName evidence="4">Erythromycin esterase</fullName>
    </recommendedName>
</protein>
<keyword evidence="1" id="KW-0732">Signal</keyword>
<proteinExistence type="predicted"/>
<name>A0A1I4YAR7_9GAMM</name>
<dbReference type="Proteomes" id="UP000198575">
    <property type="component" value="Unassembled WGS sequence"/>
</dbReference>
<organism evidence="2 3">
    <name type="scientific">Dokdonella immobilis</name>
    <dbReference type="NCBI Taxonomy" id="578942"/>
    <lineage>
        <taxon>Bacteria</taxon>
        <taxon>Pseudomonadati</taxon>
        <taxon>Pseudomonadota</taxon>
        <taxon>Gammaproteobacteria</taxon>
        <taxon>Lysobacterales</taxon>
        <taxon>Rhodanobacteraceae</taxon>
        <taxon>Dokdonella</taxon>
    </lineage>
</organism>
<feature type="signal peptide" evidence="1">
    <location>
        <begin position="1"/>
        <end position="30"/>
    </location>
</feature>
<dbReference type="EMBL" id="FOVF01000016">
    <property type="protein sequence ID" value="SFN35142.1"/>
    <property type="molecule type" value="Genomic_DNA"/>
</dbReference>
<sequence length="429" mass="47288">MHIRSRSRHPLIRCGCALAFLLVAAHAASAEKQVPPALKDALTEVRADLVMSDQGFSGEGAAILDSAVRQSRFVLLGEDHFSREIPRFTANLCDIMKPDAYAVEAGPEAARFVTSVLRSPTRRKQIAEHARTWPNSIAFLDVVEENDAAAHCAGVSRNPRFALWGLDQEFLGATGTLLEAMRATRPGPAALAAIADLMARDTRIVEQSRQSGDPGQLLLLSATEADLKPLADAITTDGNDATRRLLDELLVSRRIYRLNAEGSPDSNSDRAQLFKQHFLAEYAETAKKIAQPRILFKFGDNHSGKGFSPLQVRDIGNFVAEFADGEKAGSLHIMVFGARGKHGAFAGYDRPLKDEPFAITDYPEYRWMEPAVAGMLADQEKGAGTTLTLYDLRKLRFRHIDMPPDWKRIVFSYDLMVLMPEISASSLIR</sequence>
<dbReference type="STRING" id="578942.SAMN05216289_11628"/>
<evidence type="ECO:0000313" key="2">
    <source>
        <dbReference type="EMBL" id="SFN35142.1"/>
    </source>
</evidence>
<accession>A0A1I4YAR7</accession>
<evidence type="ECO:0008006" key="4">
    <source>
        <dbReference type="Google" id="ProtNLM"/>
    </source>
</evidence>
<dbReference type="AlphaFoldDB" id="A0A1I4YAR7"/>